<dbReference type="EMBL" id="CADEAL010004330">
    <property type="protein sequence ID" value="CAB1457217.1"/>
    <property type="molecule type" value="Genomic_DNA"/>
</dbReference>
<dbReference type="FunFam" id="3.40.50.1460:FF:000001">
    <property type="entry name" value="Caspase-3 preproprotein"/>
    <property type="match status" value="1"/>
</dbReference>
<evidence type="ECO:0000259" key="18">
    <source>
        <dbReference type="PROSITE" id="PS50207"/>
    </source>
</evidence>
<name>A0A9N7ZBQ7_PLEPL</name>
<feature type="compositionally biased region" description="Basic and acidic residues" evidence="17">
    <location>
        <begin position="89"/>
        <end position="113"/>
    </location>
</feature>
<dbReference type="FunFam" id="3.30.70.1470:FF:000002">
    <property type="entry name" value="Caspase-3"/>
    <property type="match status" value="1"/>
</dbReference>
<evidence type="ECO:0000256" key="12">
    <source>
        <dbReference type="ARBA" id="ARBA00036189"/>
    </source>
</evidence>
<dbReference type="InterPro" id="IPR015917">
    <property type="entry name" value="Pept_C14A"/>
</dbReference>
<keyword evidence="7" id="KW-0378">Hydrolase</keyword>
<evidence type="ECO:0000256" key="14">
    <source>
        <dbReference type="ARBA" id="ARBA00039708"/>
    </source>
</evidence>
<reference evidence="20" key="1">
    <citation type="submission" date="2020-03" db="EMBL/GenBank/DDBJ databases">
        <authorList>
            <person name="Weist P."/>
        </authorList>
    </citation>
    <scope>NUCLEOTIDE SEQUENCE</scope>
</reference>
<evidence type="ECO:0000256" key="6">
    <source>
        <dbReference type="ARBA" id="ARBA00022703"/>
    </source>
</evidence>
<evidence type="ECO:0000256" key="4">
    <source>
        <dbReference type="ARBA" id="ARBA00022553"/>
    </source>
</evidence>
<dbReference type="PANTHER" id="PTHR10454:SF198">
    <property type="entry name" value="CASPASE-3"/>
    <property type="match status" value="1"/>
</dbReference>
<dbReference type="GO" id="GO:0030216">
    <property type="term" value="P:keratinocyte differentiation"/>
    <property type="evidence" value="ECO:0007669"/>
    <property type="project" value="TreeGrafter"/>
</dbReference>
<dbReference type="Pfam" id="PF13097">
    <property type="entry name" value="CENP-U"/>
    <property type="match status" value="1"/>
</dbReference>
<evidence type="ECO:0000256" key="7">
    <source>
        <dbReference type="ARBA" id="ARBA00022801"/>
    </source>
</evidence>
<evidence type="ECO:0000256" key="1">
    <source>
        <dbReference type="ARBA" id="ARBA00004496"/>
    </source>
</evidence>
<dbReference type="Proteomes" id="UP001153269">
    <property type="component" value="Unassembled WGS sequence"/>
</dbReference>
<feature type="compositionally biased region" description="Basic and acidic residues" evidence="17">
    <location>
        <begin position="480"/>
        <end position="505"/>
    </location>
</feature>
<feature type="coiled-coil region" evidence="16">
    <location>
        <begin position="333"/>
        <end position="374"/>
    </location>
</feature>
<dbReference type="GO" id="GO:0031264">
    <property type="term" value="C:death-inducing signaling complex"/>
    <property type="evidence" value="ECO:0007669"/>
    <property type="project" value="TreeGrafter"/>
</dbReference>
<dbReference type="GO" id="GO:0006508">
    <property type="term" value="P:proteolysis"/>
    <property type="evidence" value="ECO:0007669"/>
    <property type="project" value="UniProtKB-KW"/>
</dbReference>
<protein>
    <recommendedName>
        <fullName evidence="14">Caspase-3</fullName>
        <ecNumber evidence="13">3.4.22.56</ecNumber>
    </recommendedName>
</protein>
<feature type="compositionally biased region" description="Polar residues" evidence="17">
    <location>
        <begin position="535"/>
        <end position="545"/>
    </location>
</feature>
<dbReference type="PANTHER" id="PTHR10454">
    <property type="entry name" value="CASPASE"/>
    <property type="match status" value="1"/>
</dbReference>
<dbReference type="InterPro" id="IPR016129">
    <property type="entry name" value="Caspase_his_AS"/>
</dbReference>
<dbReference type="InterPro" id="IPR001309">
    <property type="entry name" value="Pept_C14_p20"/>
</dbReference>
<evidence type="ECO:0000313" key="21">
    <source>
        <dbReference type="Proteomes" id="UP001153269"/>
    </source>
</evidence>
<comment type="catalytic activity">
    <reaction evidence="12">
        <text>Strict requirement for an Asp residue at positions P1 and P4. It has a preferred cleavage sequence of Asp-Xaa-Xaa-Asp-|- with a hydrophobic amino-acid residue at P2 and a hydrophilic amino-acid residue at P3, although Val or Ala are also accepted at this position.</text>
        <dbReference type="EC" id="3.4.22.56"/>
    </reaction>
</comment>
<sequence>MSATNGRRAKAPPESQKASPVDQAEASNLSIIDKASFMEGLQLNDGNPLHSTAMEEDLNVLVEGQMDKGKAGRVDDHQMLKKKQRGAAVRREVPETGGETRKISRRNPAEKSKARPKKGAKGEKKKGEPEPEVPASAESDTSVTPHTSNKPLPKANIRRQVIGKRRSAGKTSASRPLKNQQTKDTKRKNESDSGKDSEESNTGQLSRSRVLSSDEEVDKDTNWKPSPKKARVFDFGKSRKSSSGSASAGAASSNTDKQRSKRFGRQATTDLEVVLDAFLDFCDEYSESVASKSVKQSIDSFSSNVKEQILEKVSTYKELRVLKRENAKVASLISTKTKRLLDAKHELMRAEREVTLLQKEEAELELRLEDLRRSRAFLHDIGELNQHYLNYRQQHPKEQEMYGATSLPALLLETKHVLAAEHQLKTLNDQMEQRLKKSETSTAPDTPQLVGRDGSGHFSKPIICRLWVKVLRRLREDSCRDFPPRSCQEKRNMAEVRGDGEKQSDGDTLDAFKLFSKRSDGAATGSNKTSEEVDSTPSSKGSTAAGSDPYRYKMDYPSIGTCVIINNKNFDKSTNMSHRNGTDVDAAFAMKIFSELGYKLRVANDQTVRQMKNLLTSVSEEDHSSSASFVCVLLSHGDEGVIYGTDGSQRLENLTGNFKGDRCKSLVGKPKLFFIQACRGSALDDGAMIESDSVDDQTSERIPVEADFLYAYSTAPGYYSWRNTSNGSWFMQSLCEMLMHYKGELELMQIMTRVNRRVALNFESSSNLPGFSCKKQIPCIVSMLTKDFYFPQ</sequence>
<feature type="region of interest" description="Disordered" evidence="17">
    <location>
        <begin position="480"/>
        <end position="507"/>
    </location>
</feature>
<dbReference type="GO" id="GO:0051604">
    <property type="term" value="P:protein maturation"/>
    <property type="evidence" value="ECO:0007669"/>
    <property type="project" value="UniProtKB-ARBA"/>
</dbReference>
<dbReference type="AlphaFoldDB" id="A0A9N7ZBQ7"/>
<evidence type="ECO:0000259" key="19">
    <source>
        <dbReference type="PROSITE" id="PS50208"/>
    </source>
</evidence>
<dbReference type="SUPFAM" id="SSF52129">
    <property type="entry name" value="Caspase-like"/>
    <property type="match status" value="1"/>
</dbReference>
<comment type="similarity">
    <text evidence="2 15">Belongs to the peptidase C14A family.</text>
</comment>
<feature type="compositionally biased region" description="Basic and acidic residues" evidence="17">
    <location>
        <begin position="181"/>
        <end position="198"/>
    </location>
</feature>
<feature type="compositionally biased region" description="Basic and acidic residues" evidence="17">
    <location>
        <begin position="120"/>
        <end position="129"/>
    </location>
</feature>
<keyword evidence="5" id="KW-0645">Protease</keyword>
<keyword evidence="4" id="KW-0597">Phosphoprotein</keyword>
<comment type="subcellular location">
    <subcellularLocation>
        <location evidence="1">Cytoplasm</location>
    </subcellularLocation>
</comment>
<feature type="region of interest" description="Disordered" evidence="17">
    <location>
        <begin position="520"/>
        <end position="547"/>
    </location>
</feature>
<dbReference type="PROSITE" id="PS50207">
    <property type="entry name" value="CASPASE_P10"/>
    <property type="match status" value="1"/>
</dbReference>
<proteinExistence type="inferred from homology"/>
<evidence type="ECO:0000256" key="16">
    <source>
        <dbReference type="SAM" id="Coils"/>
    </source>
</evidence>
<feature type="region of interest" description="Disordered" evidence="17">
    <location>
        <begin position="43"/>
        <end position="264"/>
    </location>
</feature>
<feature type="compositionally biased region" description="Basic and acidic residues" evidence="17">
    <location>
        <begin position="65"/>
        <end position="79"/>
    </location>
</feature>
<keyword evidence="11" id="KW-0865">Zymogen</keyword>
<gene>
    <name evidence="20" type="ORF">PLEPLA_LOCUS45021</name>
</gene>
<feature type="compositionally biased region" description="Polar residues" evidence="17">
    <location>
        <begin position="200"/>
        <end position="211"/>
    </location>
</feature>
<dbReference type="GO" id="GO:0097194">
    <property type="term" value="P:execution phase of apoptosis"/>
    <property type="evidence" value="ECO:0007669"/>
    <property type="project" value="UniProtKB-ARBA"/>
</dbReference>
<accession>A0A9N7ZBQ7</accession>
<dbReference type="InterPro" id="IPR029030">
    <property type="entry name" value="Caspase-like_dom_sf"/>
</dbReference>
<dbReference type="GO" id="GO:0030182">
    <property type="term" value="P:neuron differentiation"/>
    <property type="evidence" value="ECO:0007669"/>
    <property type="project" value="TreeGrafter"/>
</dbReference>
<feature type="compositionally biased region" description="Polar residues" evidence="17">
    <location>
        <begin position="169"/>
        <end position="180"/>
    </location>
</feature>
<organism evidence="20 21">
    <name type="scientific">Pleuronectes platessa</name>
    <name type="common">European plaice</name>
    <dbReference type="NCBI Taxonomy" id="8262"/>
    <lineage>
        <taxon>Eukaryota</taxon>
        <taxon>Metazoa</taxon>
        <taxon>Chordata</taxon>
        <taxon>Craniata</taxon>
        <taxon>Vertebrata</taxon>
        <taxon>Euteleostomi</taxon>
        <taxon>Actinopterygii</taxon>
        <taxon>Neopterygii</taxon>
        <taxon>Teleostei</taxon>
        <taxon>Neoteleostei</taxon>
        <taxon>Acanthomorphata</taxon>
        <taxon>Carangaria</taxon>
        <taxon>Pleuronectiformes</taxon>
        <taxon>Pleuronectoidei</taxon>
        <taxon>Pleuronectidae</taxon>
        <taxon>Pleuronectes</taxon>
    </lineage>
</organism>
<dbReference type="GO" id="GO:0005737">
    <property type="term" value="C:cytoplasm"/>
    <property type="evidence" value="ECO:0007669"/>
    <property type="project" value="UniProtKB-SubCell"/>
</dbReference>
<dbReference type="CDD" id="cd00032">
    <property type="entry name" value="CASc"/>
    <property type="match status" value="1"/>
</dbReference>
<evidence type="ECO:0000313" key="20">
    <source>
        <dbReference type="EMBL" id="CAB1457217.1"/>
    </source>
</evidence>
<evidence type="ECO:0000256" key="17">
    <source>
        <dbReference type="SAM" id="MobiDB-lite"/>
    </source>
</evidence>
<keyword evidence="9" id="KW-0832">Ubl conjugation</keyword>
<evidence type="ECO:0000256" key="8">
    <source>
        <dbReference type="ARBA" id="ARBA00022807"/>
    </source>
</evidence>
<keyword evidence="16" id="KW-0175">Coiled coil</keyword>
<feature type="region of interest" description="Disordered" evidence="17">
    <location>
        <begin position="432"/>
        <end position="454"/>
    </location>
</feature>
<evidence type="ECO:0000256" key="9">
    <source>
        <dbReference type="ARBA" id="ARBA00022843"/>
    </source>
</evidence>
<dbReference type="InterPro" id="IPR033139">
    <property type="entry name" value="Caspase_cys_AS"/>
</dbReference>
<dbReference type="InterPro" id="IPR011600">
    <property type="entry name" value="Pept_C14_caspase"/>
</dbReference>
<dbReference type="Gene3D" id="3.40.50.1460">
    <property type="match status" value="1"/>
</dbReference>
<dbReference type="InterPro" id="IPR002138">
    <property type="entry name" value="Pept_C14_p10"/>
</dbReference>
<dbReference type="InterPro" id="IPR002398">
    <property type="entry name" value="Pept_C14"/>
</dbReference>
<dbReference type="GO" id="GO:0043525">
    <property type="term" value="P:positive regulation of neuron apoptotic process"/>
    <property type="evidence" value="ECO:0007669"/>
    <property type="project" value="TreeGrafter"/>
</dbReference>
<keyword evidence="21" id="KW-1185">Reference proteome</keyword>
<keyword evidence="8" id="KW-0788">Thiol protease</keyword>
<keyword evidence="3" id="KW-0963">Cytoplasm</keyword>
<evidence type="ECO:0000256" key="11">
    <source>
        <dbReference type="ARBA" id="ARBA00023145"/>
    </source>
</evidence>
<evidence type="ECO:0000256" key="2">
    <source>
        <dbReference type="ARBA" id="ARBA00010134"/>
    </source>
</evidence>
<feature type="compositionally biased region" description="Low complexity" evidence="17">
    <location>
        <begin position="241"/>
        <end position="253"/>
    </location>
</feature>
<dbReference type="GO" id="GO:0030218">
    <property type="term" value="P:erythrocyte differentiation"/>
    <property type="evidence" value="ECO:0007669"/>
    <property type="project" value="TreeGrafter"/>
</dbReference>
<evidence type="ECO:0000256" key="13">
    <source>
        <dbReference type="ARBA" id="ARBA00038900"/>
    </source>
</evidence>
<dbReference type="InterPro" id="IPR025214">
    <property type="entry name" value="CENP-U"/>
</dbReference>
<feature type="compositionally biased region" description="Polar residues" evidence="17">
    <location>
        <begin position="140"/>
        <end position="150"/>
    </location>
</feature>
<dbReference type="PROSITE" id="PS50208">
    <property type="entry name" value="CASPASE_P20"/>
    <property type="match status" value="1"/>
</dbReference>
<feature type="domain" description="Caspase family p10" evidence="18">
    <location>
        <begin position="698"/>
        <end position="792"/>
    </location>
</feature>
<dbReference type="PROSITE" id="PS01121">
    <property type="entry name" value="CASPASE_HIS"/>
    <property type="match status" value="1"/>
</dbReference>
<feature type="region of interest" description="Disordered" evidence="17">
    <location>
        <begin position="1"/>
        <end position="25"/>
    </location>
</feature>
<dbReference type="GO" id="GO:0004197">
    <property type="term" value="F:cysteine-type endopeptidase activity"/>
    <property type="evidence" value="ECO:0007669"/>
    <property type="project" value="InterPro"/>
</dbReference>
<feature type="domain" description="Caspase family p20" evidence="19">
    <location>
        <begin position="558"/>
        <end position="682"/>
    </location>
</feature>
<dbReference type="EC" id="3.4.22.56" evidence="13"/>
<dbReference type="Pfam" id="PF00656">
    <property type="entry name" value="Peptidase_C14"/>
    <property type="match status" value="1"/>
</dbReference>
<dbReference type="PRINTS" id="PR00376">
    <property type="entry name" value="IL1BCENZYME"/>
</dbReference>
<keyword evidence="6" id="KW-0053">Apoptosis</keyword>
<evidence type="ECO:0000256" key="10">
    <source>
        <dbReference type="ARBA" id="ARBA00022990"/>
    </source>
</evidence>
<dbReference type="PROSITE" id="PS01122">
    <property type="entry name" value="CASPASE_CYS"/>
    <property type="match status" value="1"/>
</dbReference>
<evidence type="ECO:0000256" key="3">
    <source>
        <dbReference type="ARBA" id="ARBA00022490"/>
    </source>
</evidence>
<evidence type="ECO:0000256" key="5">
    <source>
        <dbReference type="ARBA" id="ARBA00022670"/>
    </source>
</evidence>
<keyword evidence="10" id="KW-0007">Acetylation</keyword>
<evidence type="ECO:0000256" key="15">
    <source>
        <dbReference type="RuleBase" id="RU003971"/>
    </source>
</evidence>
<dbReference type="SMART" id="SM00115">
    <property type="entry name" value="CASc"/>
    <property type="match status" value="1"/>
</dbReference>
<comment type="caution">
    <text evidence="20">The sequence shown here is derived from an EMBL/GenBank/DDBJ whole genome shotgun (WGS) entry which is preliminary data.</text>
</comment>
<dbReference type="Gene3D" id="3.30.70.1470">
    <property type="entry name" value="Caspase-like"/>
    <property type="match status" value="1"/>
</dbReference>